<gene>
    <name evidence="2" type="ORF">SNOG_03879</name>
</gene>
<evidence type="ECO:0000313" key="2">
    <source>
        <dbReference type="EMBL" id="EAT89084.1"/>
    </source>
</evidence>
<dbReference type="Proteomes" id="UP000001055">
    <property type="component" value="Unassembled WGS sequence"/>
</dbReference>
<evidence type="ECO:0000256" key="1">
    <source>
        <dbReference type="SAM" id="MobiDB-lite"/>
    </source>
</evidence>
<proteinExistence type="predicted"/>
<sequence>MSVQHPHAVYPARMLSDARRGAQDPGFDV</sequence>
<dbReference type="KEGG" id="pno:SNOG_03879"/>
<name>Q0UWI5_PHANO</name>
<reference evidence="3" key="1">
    <citation type="journal article" date="2007" name="Plant Cell">
        <title>Dothideomycete-plant interactions illuminated by genome sequencing and EST analysis of the wheat pathogen Stagonospora nodorum.</title>
        <authorList>
            <person name="Hane J.K."/>
            <person name="Lowe R.G."/>
            <person name="Solomon P.S."/>
            <person name="Tan K.C."/>
            <person name="Schoch C.L."/>
            <person name="Spatafora J.W."/>
            <person name="Crous P.W."/>
            <person name="Kodira C."/>
            <person name="Birren B.W."/>
            <person name="Galagan J.E."/>
            <person name="Torriani S.F."/>
            <person name="McDonald B.A."/>
            <person name="Oliver R.P."/>
        </authorList>
    </citation>
    <scope>NUCLEOTIDE SEQUENCE [LARGE SCALE GENOMIC DNA]</scope>
    <source>
        <strain evidence="3">SN15 / ATCC MYA-4574 / FGSC 10173</strain>
    </source>
</reference>
<protein>
    <submittedName>
        <fullName evidence="2">Uncharacterized protein</fullName>
    </submittedName>
</protein>
<evidence type="ECO:0000313" key="3">
    <source>
        <dbReference type="Proteomes" id="UP000001055"/>
    </source>
</evidence>
<dbReference type="InParanoid" id="Q0UWI5"/>
<feature type="region of interest" description="Disordered" evidence="1">
    <location>
        <begin position="1"/>
        <end position="29"/>
    </location>
</feature>
<dbReference type="RefSeq" id="XP_001794424.1">
    <property type="nucleotide sequence ID" value="XM_001794372.1"/>
</dbReference>
<organism evidence="2 3">
    <name type="scientific">Phaeosphaeria nodorum (strain SN15 / ATCC MYA-4574 / FGSC 10173)</name>
    <name type="common">Glume blotch fungus</name>
    <name type="synonym">Parastagonospora nodorum</name>
    <dbReference type="NCBI Taxonomy" id="321614"/>
    <lineage>
        <taxon>Eukaryota</taxon>
        <taxon>Fungi</taxon>
        <taxon>Dikarya</taxon>
        <taxon>Ascomycota</taxon>
        <taxon>Pezizomycotina</taxon>
        <taxon>Dothideomycetes</taxon>
        <taxon>Pleosporomycetidae</taxon>
        <taxon>Pleosporales</taxon>
        <taxon>Pleosporineae</taxon>
        <taxon>Phaeosphaeriaceae</taxon>
        <taxon>Parastagonospora</taxon>
    </lineage>
</organism>
<accession>Q0UWI5</accession>
<dbReference type="AlphaFoldDB" id="Q0UWI5"/>
<dbReference type="EMBL" id="CH445329">
    <property type="protein sequence ID" value="EAT89084.1"/>
    <property type="molecule type" value="Genomic_DNA"/>
</dbReference>
<dbReference type="GeneID" id="5971287"/>